<evidence type="ECO:0000256" key="1">
    <source>
        <dbReference type="ARBA" id="ARBA00001933"/>
    </source>
</evidence>
<organism evidence="6 7">
    <name type="scientific">Apiospora arundinis</name>
    <dbReference type="NCBI Taxonomy" id="335852"/>
    <lineage>
        <taxon>Eukaryota</taxon>
        <taxon>Fungi</taxon>
        <taxon>Dikarya</taxon>
        <taxon>Ascomycota</taxon>
        <taxon>Pezizomycotina</taxon>
        <taxon>Sordariomycetes</taxon>
        <taxon>Xylariomycetidae</taxon>
        <taxon>Amphisphaeriales</taxon>
        <taxon>Apiosporaceae</taxon>
        <taxon>Apiospora</taxon>
    </lineage>
</organism>
<dbReference type="Gene3D" id="3.40.640.10">
    <property type="entry name" value="Type I PLP-dependent aspartate aminotransferase-like (Major domain)"/>
    <property type="match status" value="1"/>
</dbReference>
<dbReference type="Gene3D" id="2.60.120.10">
    <property type="entry name" value="Jelly Rolls"/>
    <property type="match status" value="1"/>
</dbReference>
<evidence type="ECO:0000256" key="4">
    <source>
        <dbReference type="SAM" id="MobiDB-lite"/>
    </source>
</evidence>
<evidence type="ECO:0000313" key="7">
    <source>
        <dbReference type="Proteomes" id="UP001390339"/>
    </source>
</evidence>
<feature type="region of interest" description="Disordered" evidence="4">
    <location>
        <begin position="116"/>
        <end position="135"/>
    </location>
</feature>
<comment type="cofactor">
    <cofactor evidence="1">
        <name>pyridoxal 5'-phosphate</name>
        <dbReference type="ChEBI" id="CHEBI:597326"/>
    </cofactor>
</comment>
<dbReference type="InterPro" id="IPR005814">
    <property type="entry name" value="Aminotrans_3"/>
</dbReference>
<keyword evidence="6" id="KW-0032">Aminotransferase</keyword>
<dbReference type="SUPFAM" id="SSF51182">
    <property type="entry name" value="RmlC-like cupins"/>
    <property type="match status" value="1"/>
</dbReference>
<dbReference type="InterPro" id="IPR014710">
    <property type="entry name" value="RmlC-like_jellyroll"/>
</dbReference>
<accession>A0ABR2IX98</accession>
<evidence type="ECO:0000259" key="5">
    <source>
        <dbReference type="Pfam" id="PF05899"/>
    </source>
</evidence>
<keyword evidence="7" id="KW-1185">Reference proteome</keyword>
<dbReference type="Gene3D" id="3.90.1150.10">
    <property type="entry name" value="Aspartate Aminotransferase, domain 1"/>
    <property type="match status" value="1"/>
</dbReference>
<keyword evidence="2 3" id="KW-0663">Pyridoxal phosphate</keyword>
<dbReference type="InterPro" id="IPR011051">
    <property type="entry name" value="RmlC_Cupin_sf"/>
</dbReference>
<protein>
    <submittedName>
        <fullName evidence="6">Aminotransferase class-III</fullName>
    </submittedName>
</protein>
<dbReference type="InterPro" id="IPR008579">
    <property type="entry name" value="UGlyAH_Cupin_dom"/>
</dbReference>
<evidence type="ECO:0000256" key="2">
    <source>
        <dbReference type="ARBA" id="ARBA00022898"/>
    </source>
</evidence>
<dbReference type="Proteomes" id="UP001390339">
    <property type="component" value="Unassembled WGS sequence"/>
</dbReference>
<dbReference type="SUPFAM" id="SSF53383">
    <property type="entry name" value="PLP-dependent transferases"/>
    <property type="match status" value="1"/>
</dbReference>
<sequence>MAPRILVLPDAASLAPSITYEIGAYSDIHGSVSDAEAPIVAGVWDLSDRDAPTEAYEAEWDEMKYVVRGTATITDELSQQSFELKPGALIWIPKGSKGTFSKSSDFRTIYVEQRHGEGQFQTGSEKEAKDGQTSDGLSHKLAALIETFVAENPSSLEAHGRAEAVLAGGNTRAVLHGSPFPLYIKSGHGPHLSSVDGREYLDLVSDYSAAFYGHSHPVLTDAISHAATQGFSLGAATVRESELAQRVQTRFPSIERVRFCNSGTEANTYALAAAMEFTGRKKILVFDQGYHGGTLSFGSRTNPLNLPHEFVYGTYDSIPDTRPCITPDLAAIIVEPMLAAGGQVAASREFLEFLRQAANVTGAVLIFDEVVTSRLHFHGLQGHHGIRPDMTTLGKYLGGGLPFGAFGGGADIMSLFDPSQNRLAHSGTFNNNVFTMSAALAAADLVTEEEINRVNKLGDNIRDGITALCLSTGVSDLKVTGFGSAVGFHFSGPNAATLKDYFFFHMLQQGIYLGRRGFVYMNLAHTDAHVKQFLEAIDKFLGDIK</sequence>
<dbReference type="InterPro" id="IPR015422">
    <property type="entry name" value="PyrdxlP-dep_Trfase_small"/>
</dbReference>
<proteinExistence type="inferred from homology"/>
<name>A0ABR2IX98_9PEZI</name>
<reference evidence="6 7" key="1">
    <citation type="journal article" date="2024" name="IMA Fungus">
        <title>Apiospora arundinis, a panoply of carbohydrate-active enzymes and secondary metabolites.</title>
        <authorList>
            <person name="Sorensen T."/>
            <person name="Petersen C."/>
            <person name="Muurmann A.T."/>
            <person name="Christiansen J.V."/>
            <person name="Brundto M.L."/>
            <person name="Overgaard C.K."/>
            <person name="Boysen A.T."/>
            <person name="Wollenberg R.D."/>
            <person name="Larsen T.O."/>
            <person name="Sorensen J.L."/>
            <person name="Nielsen K.L."/>
            <person name="Sondergaard T.E."/>
        </authorList>
    </citation>
    <scope>NUCLEOTIDE SEQUENCE [LARGE SCALE GENOMIC DNA]</scope>
    <source>
        <strain evidence="6 7">AAU 773</strain>
    </source>
</reference>
<feature type="domain" description="(S)-ureidoglycine aminohydrolase cupin" evidence="5">
    <location>
        <begin position="57"/>
        <end position="102"/>
    </location>
</feature>
<comment type="similarity">
    <text evidence="3">Belongs to the class-III pyridoxal-phosphate-dependent aminotransferase family.</text>
</comment>
<dbReference type="GO" id="GO:0008483">
    <property type="term" value="F:transaminase activity"/>
    <property type="evidence" value="ECO:0007669"/>
    <property type="project" value="UniProtKB-KW"/>
</dbReference>
<evidence type="ECO:0000256" key="3">
    <source>
        <dbReference type="RuleBase" id="RU003560"/>
    </source>
</evidence>
<dbReference type="EMBL" id="JAPCWZ010000004">
    <property type="protein sequence ID" value="KAK8868976.1"/>
    <property type="molecule type" value="Genomic_DNA"/>
</dbReference>
<evidence type="ECO:0000313" key="6">
    <source>
        <dbReference type="EMBL" id="KAK8868976.1"/>
    </source>
</evidence>
<dbReference type="PANTHER" id="PTHR43713:SF3">
    <property type="entry name" value="GLUTAMATE-1-SEMIALDEHYDE 2,1-AMINOMUTASE 1, CHLOROPLASTIC-RELATED"/>
    <property type="match status" value="1"/>
</dbReference>
<dbReference type="InterPro" id="IPR015421">
    <property type="entry name" value="PyrdxlP-dep_Trfase_major"/>
</dbReference>
<dbReference type="PANTHER" id="PTHR43713">
    <property type="entry name" value="GLUTAMATE-1-SEMIALDEHYDE 2,1-AMINOMUTASE"/>
    <property type="match status" value="1"/>
</dbReference>
<dbReference type="Pfam" id="PF05899">
    <property type="entry name" value="Cupin_3"/>
    <property type="match status" value="1"/>
</dbReference>
<keyword evidence="6" id="KW-0808">Transferase</keyword>
<dbReference type="InterPro" id="IPR015424">
    <property type="entry name" value="PyrdxlP-dep_Trfase"/>
</dbReference>
<dbReference type="Pfam" id="PF00202">
    <property type="entry name" value="Aminotran_3"/>
    <property type="match status" value="1"/>
</dbReference>
<gene>
    <name evidence="6" type="ORF">PGQ11_007554</name>
</gene>
<comment type="caution">
    <text evidence="6">The sequence shown here is derived from an EMBL/GenBank/DDBJ whole genome shotgun (WGS) entry which is preliminary data.</text>
</comment>